<evidence type="ECO:0000256" key="1">
    <source>
        <dbReference type="ARBA" id="ARBA00023015"/>
    </source>
</evidence>
<keyword evidence="3" id="KW-0804">Transcription</keyword>
<evidence type="ECO:0000256" key="3">
    <source>
        <dbReference type="ARBA" id="ARBA00023163"/>
    </source>
</evidence>
<keyword evidence="1" id="KW-0805">Transcription regulation</keyword>
<comment type="caution">
    <text evidence="6">The sequence shown here is derived from an EMBL/GenBank/DDBJ whole genome shotgun (WGS) entry which is preliminary data.</text>
</comment>
<dbReference type="InterPro" id="IPR010982">
    <property type="entry name" value="Lambda_DNA-bd_dom_sf"/>
</dbReference>
<dbReference type="PANTHER" id="PTHR30146">
    <property type="entry name" value="LACI-RELATED TRANSCRIPTIONAL REPRESSOR"/>
    <property type="match status" value="1"/>
</dbReference>
<dbReference type="Proteomes" id="UP001172756">
    <property type="component" value="Unassembled WGS sequence"/>
</dbReference>
<dbReference type="SUPFAM" id="SSF53822">
    <property type="entry name" value="Periplasmic binding protein-like I"/>
    <property type="match status" value="1"/>
</dbReference>
<sequence>MAGSEGTPSEAPLRGSDRARQTPNIHDVAARAGVSYQTVSRVINDAPKVRAETRRRVLEAIASMDYHPSRAARTLNLGRRGAVTVVTHDTRLFGHTGVIAGIEESARRSGDVVSVAVIESEAEDHVRRVADQVSDPSAGAVTVIGFDRAARAVVAALSPKVPAVAIVDPGHLDLDVPSLWLDERPAAADATRLLLGLGHRTVHHVGIPSLQRMNGREAGWRDALAESGAPVPEVLRTGWRVSDGFAAGTRLAAQGDVTAVFCGNDELAIGVRRAMHEAGLSVPGDVSIVGFDDMPEARFAVPSLTTVRMDFEALGRAAHAIAAALARGEEAPAPDLPAPELVVRESVGPARDVR</sequence>
<dbReference type="PROSITE" id="PS00356">
    <property type="entry name" value="HTH_LACI_1"/>
    <property type="match status" value="1"/>
</dbReference>
<keyword evidence="2 6" id="KW-0238">DNA-binding</keyword>
<evidence type="ECO:0000256" key="2">
    <source>
        <dbReference type="ARBA" id="ARBA00023125"/>
    </source>
</evidence>
<feature type="region of interest" description="Disordered" evidence="4">
    <location>
        <begin position="1"/>
        <end position="23"/>
    </location>
</feature>
<evidence type="ECO:0000313" key="7">
    <source>
        <dbReference type="Proteomes" id="UP001172756"/>
    </source>
</evidence>
<dbReference type="GO" id="GO:0003700">
    <property type="term" value="F:DNA-binding transcription factor activity"/>
    <property type="evidence" value="ECO:0007669"/>
    <property type="project" value="TreeGrafter"/>
</dbReference>
<dbReference type="GO" id="GO:0000976">
    <property type="term" value="F:transcription cis-regulatory region binding"/>
    <property type="evidence" value="ECO:0007669"/>
    <property type="project" value="TreeGrafter"/>
</dbReference>
<dbReference type="PANTHER" id="PTHR30146:SF109">
    <property type="entry name" value="HTH-TYPE TRANSCRIPTIONAL REGULATOR GALS"/>
    <property type="match status" value="1"/>
</dbReference>
<accession>A0AB35MIC2</accession>
<dbReference type="Gene3D" id="1.10.260.40">
    <property type="entry name" value="lambda repressor-like DNA-binding domains"/>
    <property type="match status" value="1"/>
</dbReference>
<feature type="domain" description="HTH lacI-type" evidence="5">
    <location>
        <begin position="23"/>
        <end position="77"/>
    </location>
</feature>
<dbReference type="SMART" id="SM00354">
    <property type="entry name" value="HTH_LACI"/>
    <property type="match status" value="1"/>
</dbReference>
<dbReference type="Gene3D" id="3.40.50.2300">
    <property type="match status" value="2"/>
</dbReference>
<gene>
    <name evidence="6" type="ORF">QQ002_08110</name>
</gene>
<dbReference type="InterPro" id="IPR046335">
    <property type="entry name" value="LacI/GalR-like_sensor"/>
</dbReference>
<protein>
    <submittedName>
        <fullName evidence="6">LacI family DNA-binding transcriptional regulator</fullName>
    </submittedName>
</protein>
<evidence type="ECO:0000313" key="6">
    <source>
        <dbReference type="EMBL" id="MDN4483497.1"/>
    </source>
</evidence>
<dbReference type="EMBL" id="JAUHQB010000004">
    <property type="protein sequence ID" value="MDN4483497.1"/>
    <property type="molecule type" value="Genomic_DNA"/>
</dbReference>
<dbReference type="CDD" id="cd01392">
    <property type="entry name" value="HTH_LacI"/>
    <property type="match status" value="1"/>
</dbReference>
<dbReference type="SUPFAM" id="SSF47413">
    <property type="entry name" value="lambda repressor-like DNA-binding domains"/>
    <property type="match status" value="1"/>
</dbReference>
<organism evidence="6 7">
    <name type="scientific">Demequina lignilytica</name>
    <dbReference type="NCBI Taxonomy" id="3051663"/>
    <lineage>
        <taxon>Bacteria</taxon>
        <taxon>Bacillati</taxon>
        <taxon>Actinomycetota</taxon>
        <taxon>Actinomycetes</taxon>
        <taxon>Micrococcales</taxon>
        <taxon>Demequinaceae</taxon>
        <taxon>Demequina</taxon>
    </lineage>
</organism>
<dbReference type="AlphaFoldDB" id="A0AB35MIC2"/>
<dbReference type="InterPro" id="IPR028082">
    <property type="entry name" value="Peripla_BP_I"/>
</dbReference>
<proteinExistence type="predicted"/>
<dbReference type="InterPro" id="IPR000843">
    <property type="entry name" value="HTH_LacI"/>
</dbReference>
<name>A0AB35MIC2_9MICO</name>
<evidence type="ECO:0000259" key="5">
    <source>
        <dbReference type="PROSITE" id="PS50932"/>
    </source>
</evidence>
<evidence type="ECO:0000256" key="4">
    <source>
        <dbReference type="SAM" id="MobiDB-lite"/>
    </source>
</evidence>
<reference evidence="6 7" key="1">
    <citation type="submission" date="2023-06" db="EMBL/GenBank/DDBJ databases">
        <title>SYSU T0a273.</title>
        <authorList>
            <person name="Gao L."/>
            <person name="Fang B.-Z."/>
            <person name="Li W.-J."/>
        </authorList>
    </citation>
    <scope>NUCLEOTIDE SEQUENCE [LARGE SCALE GENOMIC DNA]</scope>
    <source>
        <strain evidence="6 7">SYSU T0a273</strain>
    </source>
</reference>
<dbReference type="PROSITE" id="PS50932">
    <property type="entry name" value="HTH_LACI_2"/>
    <property type="match status" value="1"/>
</dbReference>
<dbReference type="Pfam" id="PF13377">
    <property type="entry name" value="Peripla_BP_3"/>
    <property type="match status" value="1"/>
</dbReference>
<dbReference type="Pfam" id="PF00356">
    <property type="entry name" value="LacI"/>
    <property type="match status" value="1"/>
</dbReference>